<comment type="caution">
    <text evidence="7">The sequence shown here is derived from an EMBL/GenBank/DDBJ whole genome shotgun (WGS) entry which is preliminary data.</text>
</comment>
<sequence>MADNDRDDTSYSSMGPVEEREGATILNPYRKAALSALDEAKLTPFHIKVCLVAGVGFFTDAYDLFAINIAAIMIGYVYGHVPDHYCRPALNSAQNLGLRIATPVGNLFGQLFFGWLADKVGRKRMYGVELIFMIVGTFAQATAGGGQAMNVIAMLVFWRFIVGVGIGGDYPLSATIASEFAPTHLRGRMMTAVFASQGGGNFLASLIGTILTSAFKDGIKKDFPNDSCLSSCIPGAQLQPLCSASTDSPNHLDYTWRILLAMGCVPAAIGMYFRLTIPETPRFTMDIERNVVQATEDVRGALKPQDVGKAVIVGQQVEAPRATREDFFRHFGQWKNLRVLVGTSVSWFCIDVAFYTLGLNASLILDAIGFGASGNVYETLRLLCIGNLILSVAGLIPGYWICFLFIDRWGRRPIQFMGFAVLTVLFSIMGFALKSLVKLDNPSQTAGTKFFVFLFCLANLFQNFGPNTTSFIIPGEIFPTRYRATAYGISAAAGKLGAIVAQLMFNSLVDPVNNPKKFLDHSFEILALFMLIGLFSTMLVPETMGKSLEVLSNEDQEGFMRPPARPVRVEGGLVIPMRPL</sequence>
<dbReference type="SUPFAM" id="SSF103473">
    <property type="entry name" value="MFS general substrate transporter"/>
    <property type="match status" value="1"/>
</dbReference>
<dbReference type="GO" id="GO:0022857">
    <property type="term" value="F:transmembrane transporter activity"/>
    <property type="evidence" value="ECO:0007669"/>
    <property type="project" value="InterPro"/>
</dbReference>
<evidence type="ECO:0000256" key="5">
    <source>
        <dbReference type="SAM" id="Phobius"/>
    </source>
</evidence>
<dbReference type="CDD" id="cd17364">
    <property type="entry name" value="MFS_PhT"/>
    <property type="match status" value="1"/>
</dbReference>
<dbReference type="PROSITE" id="PS50850">
    <property type="entry name" value="MFS"/>
    <property type="match status" value="1"/>
</dbReference>
<feature type="transmembrane region" description="Helical" evidence="5">
    <location>
        <begin position="385"/>
        <end position="406"/>
    </location>
</feature>
<feature type="transmembrane region" description="Helical" evidence="5">
    <location>
        <begin position="193"/>
        <end position="215"/>
    </location>
</feature>
<dbReference type="InterPro" id="IPR020846">
    <property type="entry name" value="MFS_dom"/>
</dbReference>
<dbReference type="PROSITE" id="PS00217">
    <property type="entry name" value="SUGAR_TRANSPORT_2"/>
    <property type="match status" value="1"/>
</dbReference>
<evidence type="ECO:0000256" key="2">
    <source>
        <dbReference type="ARBA" id="ARBA00022692"/>
    </source>
</evidence>
<reference evidence="7" key="1">
    <citation type="submission" date="2023-03" db="EMBL/GenBank/DDBJ databases">
        <title>Massive genome expansion in bonnet fungi (Mycena s.s.) driven by repeated elements and novel gene families across ecological guilds.</title>
        <authorList>
            <consortium name="Lawrence Berkeley National Laboratory"/>
            <person name="Harder C.B."/>
            <person name="Miyauchi S."/>
            <person name="Viragh M."/>
            <person name="Kuo A."/>
            <person name="Thoen E."/>
            <person name="Andreopoulos B."/>
            <person name="Lu D."/>
            <person name="Skrede I."/>
            <person name="Drula E."/>
            <person name="Henrissat B."/>
            <person name="Morin E."/>
            <person name="Kohler A."/>
            <person name="Barry K."/>
            <person name="LaButti K."/>
            <person name="Morin E."/>
            <person name="Salamov A."/>
            <person name="Lipzen A."/>
            <person name="Mereny Z."/>
            <person name="Hegedus B."/>
            <person name="Baldrian P."/>
            <person name="Stursova M."/>
            <person name="Weitz H."/>
            <person name="Taylor A."/>
            <person name="Grigoriev I.V."/>
            <person name="Nagy L.G."/>
            <person name="Martin F."/>
            <person name="Kauserud H."/>
        </authorList>
    </citation>
    <scope>NUCLEOTIDE SEQUENCE</scope>
    <source>
        <strain evidence="7">9144</strain>
    </source>
</reference>
<keyword evidence="3 5" id="KW-1133">Transmembrane helix</keyword>
<feature type="transmembrane region" description="Helical" evidence="5">
    <location>
        <begin position="151"/>
        <end position="172"/>
    </location>
</feature>
<feature type="transmembrane region" description="Helical" evidence="5">
    <location>
        <begin position="445"/>
        <end position="464"/>
    </location>
</feature>
<dbReference type="InterPro" id="IPR036259">
    <property type="entry name" value="MFS_trans_sf"/>
</dbReference>
<dbReference type="AlphaFoldDB" id="A0AAD6V516"/>
<evidence type="ECO:0000313" key="7">
    <source>
        <dbReference type="EMBL" id="KAJ7203130.1"/>
    </source>
</evidence>
<comment type="subcellular location">
    <subcellularLocation>
        <location evidence="1">Membrane</location>
        <topology evidence="1">Multi-pass membrane protein</topology>
    </subcellularLocation>
</comment>
<gene>
    <name evidence="7" type="ORF">GGX14DRAFT_551805</name>
</gene>
<accession>A0AAD6V516</accession>
<evidence type="ECO:0000256" key="1">
    <source>
        <dbReference type="ARBA" id="ARBA00004141"/>
    </source>
</evidence>
<dbReference type="InterPro" id="IPR005829">
    <property type="entry name" value="Sugar_transporter_CS"/>
</dbReference>
<feature type="transmembrane region" description="Helical" evidence="5">
    <location>
        <begin position="128"/>
        <end position="145"/>
    </location>
</feature>
<dbReference type="GO" id="GO:0016020">
    <property type="term" value="C:membrane"/>
    <property type="evidence" value="ECO:0007669"/>
    <property type="project" value="UniProtKB-SubCell"/>
</dbReference>
<feature type="transmembrane region" description="Helical" evidence="5">
    <location>
        <begin position="413"/>
        <end position="433"/>
    </location>
</feature>
<evidence type="ECO:0000259" key="6">
    <source>
        <dbReference type="PROSITE" id="PS50850"/>
    </source>
</evidence>
<feature type="transmembrane region" description="Helical" evidence="5">
    <location>
        <begin position="525"/>
        <end position="541"/>
    </location>
</feature>
<dbReference type="EMBL" id="JARJCW010000052">
    <property type="protein sequence ID" value="KAJ7203130.1"/>
    <property type="molecule type" value="Genomic_DNA"/>
</dbReference>
<evidence type="ECO:0000256" key="3">
    <source>
        <dbReference type="ARBA" id="ARBA00022989"/>
    </source>
</evidence>
<keyword evidence="8" id="KW-1185">Reference proteome</keyword>
<feature type="transmembrane region" description="Helical" evidence="5">
    <location>
        <begin position="339"/>
        <end position="365"/>
    </location>
</feature>
<feature type="transmembrane region" description="Helical" evidence="5">
    <location>
        <begin position="49"/>
        <end position="76"/>
    </location>
</feature>
<evidence type="ECO:0000313" key="8">
    <source>
        <dbReference type="Proteomes" id="UP001219525"/>
    </source>
</evidence>
<evidence type="ECO:0000256" key="4">
    <source>
        <dbReference type="ARBA" id="ARBA00023136"/>
    </source>
</evidence>
<feature type="domain" description="Major facilitator superfamily (MFS) profile" evidence="6">
    <location>
        <begin position="49"/>
        <end position="545"/>
    </location>
</feature>
<dbReference type="PANTHER" id="PTHR24064">
    <property type="entry name" value="SOLUTE CARRIER FAMILY 22 MEMBER"/>
    <property type="match status" value="1"/>
</dbReference>
<name>A0AAD6V516_9AGAR</name>
<dbReference type="InterPro" id="IPR005828">
    <property type="entry name" value="MFS_sugar_transport-like"/>
</dbReference>
<keyword evidence="4 5" id="KW-0472">Membrane</keyword>
<dbReference type="Gene3D" id="1.20.1250.20">
    <property type="entry name" value="MFS general substrate transporter like domains"/>
    <property type="match status" value="2"/>
</dbReference>
<dbReference type="Proteomes" id="UP001219525">
    <property type="component" value="Unassembled WGS sequence"/>
</dbReference>
<dbReference type="Pfam" id="PF00083">
    <property type="entry name" value="Sugar_tr"/>
    <property type="match status" value="1"/>
</dbReference>
<feature type="transmembrane region" description="Helical" evidence="5">
    <location>
        <begin position="484"/>
        <end position="505"/>
    </location>
</feature>
<keyword evidence="2 5" id="KW-0812">Transmembrane</keyword>
<feature type="transmembrane region" description="Helical" evidence="5">
    <location>
        <begin position="254"/>
        <end position="275"/>
    </location>
</feature>
<proteinExistence type="predicted"/>
<organism evidence="7 8">
    <name type="scientific">Mycena pura</name>
    <dbReference type="NCBI Taxonomy" id="153505"/>
    <lineage>
        <taxon>Eukaryota</taxon>
        <taxon>Fungi</taxon>
        <taxon>Dikarya</taxon>
        <taxon>Basidiomycota</taxon>
        <taxon>Agaricomycotina</taxon>
        <taxon>Agaricomycetes</taxon>
        <taxon>Agaricomycetidae</taxon>
        <taxon>Agaricales</taxon>
        <taxon>Marasmiineae</taxon>
        <taxon>Mycenaceae</taxon>
        <taxon>Mycena</taxon>
    </lineage>
</organism>
<protein>
    <submittedName>
        <fullName evidence="7">Phosphate permease</fullName>
    </submittedName>
</protein>
<feature type="transmembrane region" description="Helical" evidence="5">
    <location>
        <begin position="96"/>
        <end position="116"/>
    </location>
</feature>